<dbReference type="EMBL" id="REGN01010107">
    <property type="protein sequence ID" value="RMZ99695.1"/>
    <property type="molecule type" value="Genomic_DNA"/>
</dbReference>
<proteinExistence type="predicted"/>
<evidence type="ECO:0000313" key="1">
    <source>
        <dbReference type="EMBL" id="RMZ99695.1"/>
    </source>
</evidence>
<protein>
    <submittedName>
        <fullName evidence="1">Uncharacterized protein</fullName>
    </submittedName>
</protein>
<accession>A0A3M7PKN4</accession>
<sequence length="79" mass="9084">MIESSNFEKFLRYSTQIDILSSSVRNTKFSPSNPREPNIMIFSIIGVVAHTMDNNGYEKYNKVHKCINPCAHFNVKFAL</sequence>
<dbReference type="Proteomes" id="UP000276133">
    <property type="component" value="Unassembled WGS sequence"/>
</dbReference>
<comment type="caution">
    <text evidence="1">The sequence shown here is derived from an EMBL/GenBank/DDBJ whole genome shotgun (WGS) entry which is preliminary data.</text>
</comment>
<organism evidence="1 2">
    <name type="scientific">Brachionus plicatilis</name>
    <name type="common">Marine rotifer</name>
    <name type="synonym">Brachionus muelleri</name>
    <dbReference type="NCBI Taxonomy" id="10195"/>
    <lineage>
        <taxon>Eukaryota</taxon>
        <taxon>Metazoa</taxon>
        <taxon>Spiralia</taxon>
        <taxon>Gnathifera</taxon>
        <taxon>Rotifera</taxon>
        <taxon>Eurotatoria</taxon>
        <taxon>Monogononta</taxon>
        <taxon>Pseudotrocha</taxon>
        <taxon>Ploima</taxon>
        <taxon>Brachionidae</taxon>
        <taxon>Brachionus</taxon>
    </lineage>
</organism>
<evidence type="ECO:0000313" key="2">
    <source>
        <dbReference type="Proteomes" id="UP000276133"/>
    </source>
</evidence>
<gene>
    <name evidence="1" type="ORF">BpHYR1_038892</name>
</gene>
<reference evidence="1 2" key="1">
    <citation type="journal article" date="2018" name="Sci. Rep.">
        <title>Genomic signatures of local adaptation to the degree of environmental predictability in rotifers.</title>
        <authorList>
            <person name="Franch-Gras L."/>
            <person name="Hahn C."/>
            <person name="Garcia-Roger E.M."/>
            <person name="Carmona M.J."/>
            <person name="Serra M."/>
            <person name="Gomez A."/>
        </authorList>
    </citation>
    <scope>NUCLEOTIDE SEQUENCE [LARGE SCALE GENOMIC DNA]</scope>
    <source>
        <strain evidence="1">HYR1</strain>
    </source>
</reference>
<dbReference type="AlphaFoldDB" id="A0A3M7PKN4"/>
<name>A0A3M7PKN4_BRAPC</name>
<keyword evidence="2" id="KW-1185">Reference proteome</keyword>